<sequence>MVVHKSLENISMSPPREELSQQEDMEHAIVVNYSMELLPADNARITEAVCMRGSACGNGARKKGVQVHMVLGIELMHDEGGIFQCCLIKQMTCRHCQHNPAKVIDHQRIELQWEFVKLLVEELCIATSKSMTLGGKMTFMVHENHALHAAIFFSKEEIIGGNSVYWGFLFQHPDNPGLGIASITSPGILKNMEFPVTFQPYLAQFFCEASSRNPGQQEDILDFSFSINTDIMIITR</sequence>
<dbReference type="AlphaFoldDB" id="A0A061IMK6"/>
<dbReference type="Proteomes" id="UP000030759">
    <property type="component" value="Unassembled WGS sequence"/>
</dbReference>
<gene>
    <name evidence="1" type="ORF">H671_1g1590</name>
</gene>
<dbReference type="EMBL" id="KE663932">
    <property type="protein sequence ID" value="ERE90540.1"/>
    <property type="molecule type" value="Genomic_DNA"/>
</dbReference>
<accession>A0A061IMK6</accession>
<evidence type="ECO:0000313" key="2">
    <source>
        <dbReference type="Proteomes" id="UP000030759"/>
    </source>
</evidence>
<proteinExistence type="predicted"/>
<protein>
    <submittedName>
        <fullName evidence="1">Uncharacterized protein</fullName>
    </submittedName>
</protein>
<reference evidence="2" key="1">
    <citation type="journal article" date="2013" name="Nat. Biotechnol.">
        <title>Chinese hamster genome sequenced from sorted chromosomes.</title>
        <authorList>
            <person name="Brinkrolf K."/>
            <person name="Rupp O."/>
            <person name="Laux H."/>
            <person name="Kollin F."/>
            <person name="Ernst W."/>
            <person name="Linke B."/>
            <person name="Kofler R."/>
            <person name="Romand S."/>
            <person name="Hesse F."/>
            <person name="Budach W.E."/>
            <person name="Galosy S."/>
            <person name="Muller D."/>
            <person name="Noll T."/>
            <person name="Wienberg J."/>
            <person name="Jostock T."/>
            <person name="Leonard M."/>
            <person name="Grillari J."/>
            <person name="Tauch A."/>
            <person name="Goesmann A."/>
            <person name="Helk B."/>
            <person name="Mott J.E."/>
            <person name="Puhler A."/>
            <person name="Borth N."/>
        </authorList>
    </citation>
    <scope>NUCLEOTIDE SEQUENCE [LARGE SCALE GENOMIC DNA]</scope>
    <source>
        <strain evidence="2">17A/GY</strain>
    </source>
</reference>
<organism evidence="1 2">
    <name type="scientific">Cricetulus griseus</name>
    <name type="common">Chinese hamster</name>
    <name type="synonym">Cricetulus barabensis griseus</name>
    <dbReference type="NCBI Taxonomy" id="10029"/>
    <lineage>
        <taxon>Eukaryota</taxon>
        <taxon>Metazoa</taxon>
        <taxon>Chordata</taxon>
        <taxon>Craniata</taxon>
        <taxon>Vertebrata</taxon>
        <taxon>Euteleostomi</taxon>
        <taxon>Mammalia</taxon>
        <taxon>Eutheria</taxon>
        <taxon>Euarchontoglires</taxon>
        <taxon>Glires</taxon>
        <taxon>Rodentia</taxon>
        <taxon>Myomorpha</taxon>
        <taxon>Muroidea</taxon>
        <taxon>Cricetidae</taxon>
        <taxon>Cricetinae</taxon>
        <taxon>Cricetulus</taxon>
    </lineage>
</organism>
<evidence type="ECO:0000313" key="1">
    <source>
        <dbReference type="EMBL" id="ERE90540.1"/>
    </source>
</evidence>
<name>A0A061IMK6_CRIGR</name>